<dbReference type="PROSITE" id="PS50009">
    <property type="entry name" value="RASGEF_CAT"/>
    <property type="match status" value="1"/>
</dbReference>
<sequence>MDTPPHTTSTSAYHSQHHRKGSTLDAATLPWFMKLDCDDDEIIYDDGPPQTVRAGTLPALVEQLTRHDRLDVSFNETFLMTYPTFVTAPELLDALLGRFYMHAPPQLRPAELALWTAQKQQTVRFRVVNVLKTWLERFWLEPRNEPTHDFLQHMRAQIRTSAAIMDIPTAAQLLAVIESRLHGQELMRRLVSPPTTPTPQPVTPKNMKKLKLLDIDPTELARQLTIVESRLYARIQPRECLKKAWGAKTASPAHTSTAVNAMILHSNRLANWVGQLVLQHDEMKKRVSTIKHFVTVAEKCRDLHNYATMMSIISGLGTSPVYRLHRTWSQVSPRIRATLQELRTLMASEKNFAQYRDTLRRTSPPCVPFLGIYLTDLTFIEDGIPDLVQPGMINFSKRAKTAEILHDMQQYQNMPYSLQPVAELQEFVIRGIQAAGDVNEMYERSLRLEPRQIHEERVVRGESYTATGSHMSSVVIASMVLR</sequence>
<dbReference type="Gene3D" id="1.10.840.10">
    <property type="entry name" value="Ras guanine-nucleotide exchange factors catalytic domain"/>
    <property type="match status" value="1"/>
</dbReference>
<dbReference type="InterPro" id="IPR008937">
    <property type="entry name" value="Ras-like_GEF"/>
</dbReference>
<dbReference type="PANTHER" id="PTHR23113:SF368">
    <property type="entry name" value="CELL DIVISION CONTROL PROTEIN 25"/>
    <property type="match status" value="1"/>
</dbReference>
<keyword evidence="2" id="KW-1185">Reference proteome</keyword>
<accession>A0A5M3Z524</accession>
<dbReference type="VEuPathDB" id="FungiDB:ATEG_05191"/>
<dbReference type="Pfam" id="PF00618">
    <property type="entry name" value="RasGEF_N"/>
    <property type="match status" value="1"/>
</dbReference>
<dbReference type="EMBL" id="BLJY01000005">
    <property type="protein sequence ID" value="GFF16068.1"/>
    <property type="molecule type" value="Genomic_DNA"/>
</dbReference>
<dbReference type="SMART" id="SM00229">
    <property type="entry name" value="RasGEFN"/>
    <property type="match status" value="1"/>
</dbReference>
<gene>
    <name evidence="1" type="ORF">ATEIFO6365_0005025800</name>
</gene>
<dbReference type="Gene3D" id="1.20.870.10">
    <property type="entry name" value="Son of sevenless (SoS) protein Chain: S domain 1"/>
    <property type="match status" value="1"/>
</dbReference>
<dbReference type="InterPro" id="IPR001895">
    <property type="entry name" value="RASGEF_cat_dom"/>
</dbReference>
<dbReference type="InterPro" id="IPR023578">
    <property type="entry name" value="Ras_GEF_dom_sf"/>
</dbReference>
<dbReference type="OrthoDB" id="546434at2759"/>
<dbReference type="GO" id="GO:0005085">
    <property type="term" value="F:guanyl-nucleotide exchange factor activity"/>
    <property type="evidence" value="ECO:0007669"/>
    <property type="project" value="InterPro"/>
</dbReference>
<dbReference type="GO" id="GO:0007265">
    <property type="term" value="P:Ras protein signal transduction"/>
    <property type="evidence" value="ECO:0007669"/>
    <property type="project" value="TreeGrafter"/>
</dbReference>
<protein>
    <submittedName>
        <fullName evidence="1">Guanine nucleotide exchange factor</fullName>
    </submittedName>
</protein>
<dbReference type="PROSITE" id="PS50212">
    <property type="entry name" value="RASGEF_NTER"/>
    <property type="match status" value="1"/>
</dbReference>
<dbReference type="Pfam" id="PF00617">
    <property type="entry name" value="RasGEF"/>
    <property type="match status" value="1"/>
</dbReference>
<dbReference type="InterPro" id="IPR000651">
    <property type="entry name" value="Ras-like_Gua-exchang_fac_N"/>
</dbReference>
<comment type="caution">
    <text evidence="1">The sequence shown here is derived from an EMBL/GenBank/DDBJ whole genome shotgun (WGS) entry which is preliminary data.</text>
</comment>
<dbReference type="AlphaFoldDB" id="A0A5M3Z524"/>
<dbReference type="SMART" id="SM00147">
    <property type="entry name" value="RasGEF"/>
    <property type="match status" value="1"/>
</dbReference>
<dbReference type="Proteomes" id="UP000452235">
    <property type="component" value="Unassembled WGS sequence"/>
</dbReference>
<reference evidence="1 2" key="1">
    <citation type="submission" date="2020-01" db="EMBL/GenBank/DDBJ databases">
        <title>Aspergillus terreus IFO 6365 whole genome shotgun sequence.</title>
        <authorList>
            <person name="Kanamasa S."/>
            <person name="Takahashi H."/>
        </authorList>
    </citation>
    <scope>NUCLEOTIDE SEQUENCE [LARGE SCALE GENOMIC DNA]</scope>
    <source>
        <strain evidence="1 2">IFO 6365</strain>
    </source>
</reference>
<proteinExistence type="predicted"/>
<dbReference type="PROSITE" id="PS00720">
    <property type="entry name" value="RASGEF"/>
    <property type="match status" value="1"/>
</dbReference>
<dbReference type="PANTHER" id="PTHR23113">
    <property type="entry name" value="GUANINE NUCLEOTIDE EXCHANGE FACTOR"/>
    <property type="match status" value="1"/>
</dbReference>
<dbReference type="CDD" id="cd00155">
    <property type="entry name" value="RasGEF"/>
    <property type="match status" value="1"/>
</dbReference>
<evidence type="ECO:0000313" key="1">
    <source>
        <dbReference type="EMBL" id="GFF16068.1"/>
    </source>
</evidence>
<dbReference type="GO" id="GO:0005886">
    <property type="term" value="C:plasma membrane"/>
    <property type="evidence" value="ECO:0007669"/>
    <property type="project" value="TreeGrafter"/>
</dbReference>
<dbReference type="InterPro" id="IPR019804">
    <property type="entry name" value="Ras_G-nucl-exch_fac_CS"/>
</dbReference>
<organism evidence="1 2">
    <name type="scientific">Aspergillus terreus</name>
    <dbReference type="NCBI Taxonomy" id="33178"/>
    <lineage>
        <taxon>Eukaryota</taxon>
        <taxon>Fungi</taxon>
        <taxon>Dikarya</taxon>
        <taxon>Ascomycota</taxon>
        <taxon>Pezizomycotina</taxon>
        <taxon>Eurotiomycetes</taxon>
        <taxon>Eurotiomycetidae</taxon>
        <taxon>Eurotiales</taxon>
        <taxon>Aspergillaceae</taxon>
        <taxon>Aspergillus</taxon>
        <taxon>Aspergillus subgen. Circumdati</taxon>
    </lineage>
</organism>
<dbReference type="InterPro" id="IPR036964">
    <property type="entry name" value="RASGEF_cat_dom_sf"/>
</dbReference>
<dbReference type="SUPFAM" id="SSF48366">
    <property type="entry name" value="Ras GEF"/>
    <property type="match status" value="1"/>
</dbReference>
<name>A0A5M3Z524_ASPTE</name>
<dbReference type="CDD" id="cd06224">
    <property type="entry name" value="REM"/>
    <property type="match status" value="1"/>
</dbReference>
<evidence type="ECO:0000313" key="2">
    <source>
        <dbReference type="Proteomes" id="UP000452235"/>
    </source>
</evidence>